<sequence>MTNRRPLLTPAVLARCRALLFPSAIGAGALSVLLTFLPLWAGTRDGGSALWVLAEPAALTVLMYTAARWSPPRAAVWSVAWLCTALALMMFRLFEGSVWETLAAGASWCVPGLALVVLAAYQRGQERRRFDAVAAARREQRLELAHDLHDFAAHDISEVVAQAQAGRMVLAVGDDRVAALLERIEKAGLRALDSMDRTVRLLRASDSAALAPVGGAADIAALVLRFNRVGSPVAVLDERLSRPVGREAGAVAYRLVSEALTNVRRHAVGAENVYVGLDDGGGLLAVAVADDGRRRSRGGRRTSSGLGLPGLAARVEALGGEFAAGPREGGGWRVEARIPSRRLHTEGVTT</sequence>
<keyword evidence="8" id="KW-0902">Two-component regulatory system</keyword>
<evidence type="ECO:0000313" key="12">
    <source>
        <dbReference type="EMBL" id="MFC6958172.1"/>
    </source>
</evidence>
<dbReference type="GO" id="GO:0016301">
    <property type="term" value="F:kinase activity"/>
    <property type="evidence" value="ECO:0007669"/>
    <property type="project" value="UniProtKB-KW"/>
</dbReference>
<keyword evidence="9" id="KW-0812">Transmembrane</keyword>
<proteinExistence type="predicted"/>
<keyword evidence="4" id="KW-0808">Transferase</keyword>
<feature type="transmembrane region" description="Helical" evidence="9">
    <location>
        <begin position="100"/>
        <end position="121"/>
    </location>
</feature>
<dbReference type="PANTHER" id="PTHR24421">
    <property type="entry name" value="NITRATE/NITRITE SENSOR PROTEIN NARX-RELATED"/>
    <property type="match status" value="1"/>
</dbReference>
<dbReference type="PANTHER" id="PTHR24421:SF10">
    <property type="entry name" value="NITRATE_NITRITE SENSOR PROTEIN NARQ"/>
    <property type="match status" value="1"/>
</dbReference>
<keyword evidence="3" id="KW-0597">Phosphoprotein</keyword>
<evidence type="ECO:0000256" key="6">
    <source>
        <dbReference type="ARBA" id="ARBA00022777"/>
    </source>
</evidence>
<reference evidence="13" key="1">
    <citation type="journal article" date="2019" name="Int. J. Syst. Evol. Microbiol.">
        <title>The Global Catalogue of Microorganisms (GCM) 10K type strain sequencing project: providing services to taxonomists for standard genome sequencing and annotation.</title>
        <authorList>
            <consortium name="The Broad Institute Genomics Platform"/>
            <consortium name="The Broad Institute Genome Sequencing Center for Infectious Disease"/>
            <person name="Wu L."/>
            <person name="Ma J."/>
        </authorList>
    </citation>
    <scope>NUCLEOTIDE SEQUENCE [LARGE SCALE GENOMIC DNA]</scope>
    <source>
        <strain evidence="13">KACC 12634</strain>
    </source>
</reference>
<dbReference type="Pfam" id="PF07730">
    <property type="entry name" value="HisKA_3"/>
    <property type="match status" value="1"/>
</dbReference>
<keyword evidence="13" id="KW-1185">Reference proteome</keyword>
<dbReference type="SUPFAM" id="SSF55874">
    <property type="entry name" value="ATPase domain of HSP90 chaperone/DNA topoisomerase II/histidine kinase"/>
    <property type="match status" value="1"/>
</dbReference>
<dbReference type="InterPro" id="IPR036890">
    <property type="entry name" value="HATPase_C_sf"/>
</dbReference>
<feature type="domain" description="Histidine kinase/HSP90-like ATPase" evidence="10">
    <location>
        <begin position="253"/>
        <end position="341"/>
    </location>
</feature>
<feature type="domain" description="Signal transduction histidine kinase subgroup 3 dimerisation and phosphoacceptor" evidence="11">
    <location>
        <begin position="141"/>
        <end position="205"/>
    </location>
</feature>
<keyword evidence="9" id="KW-0472">Membrane</keyword>
<evidence type="ECO:0000313" key="13">
    <source>
        <dbReference type="Proteomes" id="UP001596470"/>
    </source>
</evidence>
<evidence type="ECO:0000256" key="3">
    <source>
        <dbReference type="ARBA" id="ARBA00022553"/>
    </source>
</evidence>
<comment type="caution">
    <text evidence="12">The sequence shown here is derived from an EMBL/GenBank/DDBJ whole genome shotgun (WGS) entry which is preliminary data.</text>
</comment>
<keyword evidence="7" id="KW-0067">ATP-binding</keyword>
<evidence type="ECO:0000256" key="5">
    <source>
        <dbReference type="ARBA" id="ARBA00022741"/>
    </source>
</evidence>
<accession>A0ABW2DAL6</accession>
<gene>
    <name evidence="12" type="ORF">ACFQS3_13275</name>
</gene>
<dbReference type="InterPro" id="IPR003594">
    <property type="entry name" value="HATPase_dom"/>
</dbReference>
<evidence type="ECO:0000256" key="8">
    <source>
        <dbReference type="ARBA" id="ARBA00023012"/>
    </source>
</evidence>
<dbReference type="EC" id="2.7.13.3" evidence="2"/>
<dbReference type="CDD" id="cd16917">
    <property type="entry name" value="HATPase_UhpB-NarQ-NarX-like"/>
    <property type="match status" value="1"/>
</dbReference>
<keyword evidence="5" id="KW-0547">Nucleotide-binding</keyword>
<evidence type="ECO:0000256" key="2">
    <source>
        <dbReference type="ARBA" id="ARBA00012438"/>
    </source>
</evidence>
<keyword evidence="9" id="KW-1133">Transmembrane helix</keyword>
<feature type="transmembrane region" description="Helical" evidence="9">
    <location>
        <begin position="20"/>
        <end position="42"/>
    </location>
</feature>
<evidence type="ECO:0000256" key="9">
    <source>
        <dbReference type="SAM" id="Phobius"/>
    </source>
</evidence>
<dbReference type="Gene3D" id="1.20.5.1930">
    <property type="match status" value="1"/>
</dbReference>
<protein>
    <recommendedName>
        <fullName evidence="2">histidine kinase</fullName>
        <ecNumber evidence="2">2.7.13.3</ecNumber>
    </recommendedName>
</protein>
<keyword evidence="6 12" id="KW-0418">Kinase</keyword>
<dbReference type="EMBL" id="JBHSYS010000003">
    <property type="protein sequence ID" value="MFC6958172.1"/>
    <property type="molecule type" value="Genomic_DNA"/>
</dbReference>
<dbReference type="RefSeq" id="WP_382346442.1">
    <property type="nucleotide sequence ID" value="NZ_JBHMBP010000001.1"/>
</dbReference>
<evidence type="ECO:0000256" key="1">
    <source>
        <dbReference type="ARBA" id="ARBA00000085"/>
    </source>
</evidence>
<comment type="catalytic activity">
    <reaction evidence="1">
        <text>ATP + protein L-histidine = ADP + protein N-phospho-L-histidine.</text>
        <dbReference type="EC" id="2.7.13.3"/>
    </reaction>
</comment>
<dbReference type="Pfam" id="PF02518">
    <property type="entry name" value="HATPase_c"/>
    <property type="match status" value="1"/>
</dbReference>
<organism evidence="12 13">
    <name type="scientific">Glycomyces mayteni</name>
    <dbReference type="NCBI Taxonomy" id="543887"/>
    <lineage>
        <taxon>Bacteria</taxon>
        <taxon>Bacillati</taxon>
        <taxon>Actinomycetota</taxon>
        <taxon>Actinomycetes</taxon>
        <taxon>Glycomycetales</taxon>
        <taxon>Glycomycetaceae</taxon>
        <taxon>Glycomyces</taxon>
    </lineage>
</organism>
<evidence type="ECO:0000259" key="11">
    <source>
        <dbReference type="Pfam" id="PF07730"/>
    </source>
</evidence>
<dbReference type="Proteomes" id="UP001596470">
    <property type="component" value="Unassembled WGS sequence"/>
</dbReference>
<feature type="transmembrane region" description="Helical" evidence="9">
    <location>
        <begin position="48"/>
        <end position="67"/>
    </location>
</feature>
<evidence type="ECO:0000259" key="10">
    <source>
        <dbReference type="Pfam" id="PF02518"/>
    </source>
</evidence>
<evidence type="ECO:0000256" key="7">
    <source>
        <dbReference type="ARBA" id="ARBA00022840"/>
    </source>
</evidence>
<feature type="transmembrane region" description="Helical" evidence="9">
    <location>
        <begin position="74"/>
        <end position="94"/>
    </location>
</feature>
<name>A0ABW2DAL6_9ACTN</name>
<dbReference type="Gene3D" id="3.30.565.10">
    <property type="entry name" value="Histidine kinase-like ATPase, C-terminal domain"/>
    <property type="match status" value="1"/>
</dbReference>
<dbReference type="InterPro" id="IPR011712">
    <property type="entry name" value="Sig_transdc_His_kin_sub3_dim/P"/>
</dbReference>
<dbReference type="InterPro" id="IPR050482">
    <property type="entry name" value="Sensor_HK_TwoCompSys"/>
</dbReference>
<evidence type="ECO:0000256" key="4">
    <source>
        <dbReference type="ARBA" id="ARBA00022679"/>
    </source>
</evidence>